<reference evidence="2" key="1">
    <citation type="submission" date="2017-10" db="EMBL/GenBank/DDBJ databases">
        <title>Rapid genome shrinkage in a self-fertile nematode reveals novel sperm competition proteins.</title>
        <authorList>
            <person name="Yin D."/>
            <person name="Schwarz E.M."/>
            <person name="Thomas C.G."/>
            <person name="Felde R.L."/>
            <person name="Korf I.F."/>
            <person name="Cutter A.D."/>
            <person name="Schartner C.M."/>
            <person name="Ralston E.J."/>
            <person name="Meyer B.J."/>
            <person name="Haag E.S."/>
        </authorList>
    </citation>
    <scope>NUCLEOTIDE SEQUENCE [LARGE SCALE GENOMIC DNA]</scope>
    <source>
        <strain evidence="2">JU1422</strain>
    </source>
</reference>
<sequence length="136" mass="16139">MLYFWSDLIKKYDAEKNDGSLIQVMELRSSGEWERIDLTSSRRMEKMKIYRFGLRLLILESRITVPSLREKTETTNFTDHRFRRSDFSSEFHAVSGSLVEKRAPANVKNHCATWLAEDQTFKRWAKKSKKSRVAMR</sequence>
<evidence type="ECO:0000313" key="1">
    <source>
        <dbReference type="EMBL" id="PIC45694.1"/>
    </source>
</evidence>
<dbReference type="AlphaFoldDB" id="A0A2G5V1P7"/>
<comment type="caution">
    <text evidence="1">The sequence shown here is derived from an EMBL/GenBank/DDBJ whole genome shotgun (WGS) entry which is preliminary data.</text>
</comment>
<evidence type="ECO:0000313" key="2">
    <source>
        <dbReference type="Proteomes" id="UP000230233"/>
    </source>
</evidence>
<gene>
    <name evidence="1" type="primary">Cnig_chr_II.g5631</name>
    <name evidence="1" type="ORF">B9Z55_005631</name>
</gene>
<organism evidence="1 2">
    <name type="scientific">Caenorhabditis nigoni</name>
    <dbReference type="NCBI Taxonomy" id="1611254"/>
    <lineage>
        <taxon>Eukaryota</taxon>
        <taxon>Metazoa</taxon>
        <taxon>Ecdysozoa</taxon>
        <taxon>Nematoda</taxon>
        <taxon>Chromadorea</taxon>
        <taxon>Rhabditida</taxon>
        <taxon>Rhabditina</taxon>
        <taxon>Rhabditomorpha</taxon>
        <taxon>Rhabditoidea</taxon>
        <taxon>Rhabditidae</taxon>
        <taxon>Peloderinae</taxon>
        <taxon>Caenorhabditis</taxon>
    </lineage>
</organism>
<dbReference type="EMBL" id="PDUG01000002">
    <property type="protein sequence ID" value="PIC45694.1"/>
    <property type="molecule type" value="Genomic_DNA"/>
</dbReference>
<name>A0A2G5V1P7_9PELO</name>
<proteinExistence type="predicted"/>
<accession>A0A2G5V1P7</accession>
<keyword evidence="2" id="KW-1185">Reference proteome</keyword>
<dbReference type="Proteomes" id="UP000230233">
    <property type="component" value="Chromosome II"/>
</dbReference>
<protein>
    <submittedName>
        <fullName evidence="1">Uncharacterized protein</fullName>
    </submittedName>
</protein>